<accession>A0ABV1WUF0</accession>
<dbReference type="EMBL" id="JBEPEK010000072">
    <property type="protein sequence ID" value="MER7180375.1"/>
    <property type="molecule type" value="Genomic_DNA"/>
</dbReference>
<dbReference type="InterPro" id="IPR011010">
    <property type="entry name" value="DNA_brk_join_enz"/>
</dbReference>
<name>A0ABV1WUF0_9ACTN</name>
<gene>
    <name evidence="1" type="ORF">ABT404_13005</name>
</gene>
<dbReference type="RefSeq" id="WP_350780360.1">
    <property type="nucleotide sequence ID" value="NZ_JBEPEK010000072.1"/>
</dbReference>
<proteinExistence type="predicted"/>
<sequence length="639" mass="71289">MGENAGRRGGRPMKLTGFYKATQYAYRVISDFQGLGAGRLADARPEHFIAARAQWKKISPDTASSLITAAKHLFLHSPFLTADRLTMCPWIGRSSNQLAGRKIDREENATRRIPEYISGPLLQAAVFYVETASRDILAARAEVAAYKRAAKERPRCTEADVTRRLNQYIDELRDSASPLPSVPLKDRHTCPDATVVDNIVQAPNDRLISLLADVRTTRQHRDLLHDAARELGYGTGGLRTPMSPWPGSGQPWRTSLGPREIREEISFLRVACWIIIAFLSGMRDAEVRELSPKCTFTEKIEGNRLRYKISGYVYKGRKLTGDEAEWVVLKIVHDAIGVLLELNDDPTHLFGYYSGSADGQDGYVLTSMVNGRVNRFRDHANELFSTDEGLFIPNELVTSETEAESEEDPEDEGEPWHFDARQFRRTLAWHIAHQPFGIVAGTRQFHHAKTTMFEGYAGTSASGFAAEVATEEAIAKLDYVEDLYRDWNDGHGATGGAAKRIDAEFERIRRELGDLPGVVASSSRLRTMLRHLVKTVHPGVLNDCFYQAATAVCGKRAQSVGRPLPQLNMCLSCPNARRSTVHLPRLTLARDQALSEKDATQNGRDGLPRLQLTALTEYSQQLDGLINEIHRPAEDNQPA</sequence>
<reference evidence="1 2" key="1">
    <citation type="submission" date="2024-06" db="EMBL/GenBank/DDBJ databases">
        <title>The Natural Products Discovery Center: Release of the First 8490 Sequenced Strains for Exploring Actinobacteria Biosynthetic Diversity.</title>
        <authorList>
            <person name="Kalkreuter E."/>
            <person name="Kautsar S.A."/>
            <person name="Yang D."/>
            <person name="Bader C.D."/>
            <person name="Teijaro C.N."/>
            <person name="Fluegel L."/>
            <person name="Davis C.M."/>
            <person name="Simpson J.R."/>
            <person name="Lauterbach L."/>
            <person name="Steele A.D."/>
            <person name="Gui C."/>
            <person name="Meng S."/>
            <person name="Li G."/>
            <person name="Viehrig K."/>
            <person name="Ye F."/>
            <person name="Su P."/>
            <person name="Kiefer A.F."/>
            <person name="Nichols A."/>
            <person name="Cepeda A.J."/>
            <person name="Yan W."/>
            <person name="Fan B."/>
            <person name="Jiang Y."/>
            <person name="Adhikari A."/>
            <person name="Zheng C.-J."/>
            <person name="Schuster L."/>
            <person name="Cowan T.M."/>
            <person name="Smanski M.J."/>
            <person name="Chevrette M.G."/>
            <person name="De Carvalho L.P.S."/>
            <person name="Shen B."/>
        </authorList>
    </citation>
    <scope>NUCLEOTIDE SEQUENCE [LARGE SCALE GENOMIC DNA]</scope>
    <source>
        <strain evidence="1 2">NPDC000234</strain>
    </source>
</reference>
<evidence type="ECO:0000313" key="1">
    <source>
        <dbReference type="EMBL" id="MER7180375.1"/>
    </source>
</evidence>
<evidence type="ECO:0000313" key="2">
    <source>
        <dbReference type="Proteomes" id="UP001474181"/>
    </source>
</evidence>
<evidence type="ECO:0008006" key="3">
    <source>
        <dbReference type="Google" id="ProtNLM"/>
    </source>
</evidence>
<keyword evidence="2" id="KW-1185">Reference proteome</keyword>
<organism evidence="1 2">
    <name type="scientific">Streptomyces hyaluromycini</name>
    <dbReference type="NCBI Taxonomy" id="1377993"/>
    <lineage>
        <taxon>Bacteria</taxon>
        <taxon>Bacillati</taxon>
        <taxon>Actinomycetota</taxon>
        <taxon>Actinomycetes</taxon>
        <taxon>Kitasatosporales</taxon>
        <taxon>Streptomycetaceae</taxon>
        <taxon>Streptomyces</taxon>
    </lineage>
</organism>
<dbReference type="SUPFAM" id="SSF56349">
    <property type="entry name" value="DNA breaking-rejoining enzymes"/>
    <property type="match status" value="1"/>
</dbReference>
<dbReference type="Proteomes" id="UP001474181">
    <property type="component" value="Unassembled WGS sequence"/>
</dbReference>
<comment type="caution">
    <text evidence="1">The sequence shown here is derived from an EMBL/GenBank/DDBJ whole genome shotgun (WGS) entry which is preliminary data.</text>
</comment>
<protein>
    <recommendedName>
        <fullName evidence="3">Integrase</fullName>
    </recommendedName>
</protein>